<keyword evidence="2" id="KW-1185">Reference proteome</keyword>
<dbReference type="AlphaFoldDB" id="A0A9N9YPF6"/>
<evidence type="ECO:0000313" key="2">
    <source>
        <dbReference type="Proteomes" id="UP000696573"/>
    </source>
</evidence>
<comment type="caution">
    <text evidence="1">The sequence shown here is derived from an EMBL/GenBank/DDBJ whole genome shotgun (WGS) entry which is preliminary data.</text>
</comment>
<reference evidence="1" key="1">
    <citation type="submission" date="2021-10" db="EMBL/GenBank/DDBJ databases">
        <authorList>
            <person name="Piombo E."/>
        </authorList>
    </citation>
    <scope>NUCLEOTIDE SEQUENCE</scope>
</reference>
<organism evidence="1 2">
    <name type="scientific">Clonostachys rhizophaga</name>
    <dbReference type="NCBI Taxonomy" id="160324"/>
    <lineage>
        <taxon>Eukaryota</taxon>
        <taxon>Fungi</taxon>
        <taxon>Dikarya</taxon>
        <taxon>Ascomycota</taxon>
        <taxon>Pezizomycotina</taxon>
        <taxon>Sordariomycetes</taxon>
        <taxon>Hypocreomycetidae</taxon>
        <taxon>Hypocreales</taxon>
        <taxon>Bionectriaceae</taxon>
        <taxon>Clonostachys</taxon>
    </lineage>
</organism>
<evidence type="ECO:0008006" key="3">
    <source>
        <dbReference type="Google" id="ProtNLM"/>
    </source>
</evidence>
<protein>
    <recommendedName>
        <fullName evidence="3">G domain-containing protein</fullName>
    </recommendedName>
</protein>
<dbReference type="InterPro" id="IPR027417">
    <property type="entry name" value="P-loop_NTPase"/>
</dbReference>
<name>A0A9N9YPF6_9HYPO</name>
<gene>
    <name evidence="1" type="ORF">CRHIZ90672A_00016374</name>
</gene>
<dbReference type="SUPFAM" id="SSF52540">
    <property type="entry name" value="P-loop containing nucleoside triphosphate hydrolases"/>
    <property type="match status" value="1"/>
</dbReference>
<proteinExistence type="predicted"/>
<dbReference type="EMBL" id="CABFNQ020000716">
    <property type="protein sequence ID" value="CAH0025886.1"/>
    <property type="molecule type" value="Genomic_DNA"/>
</dbReference>
<dbReference type="Proteomes" id="UP000696573">
    <property type="component" value="Unassembled WGS sequence"/>
</dbReference>
<dbReference type="CDD" id="cd00882">
    <property type="entry name" value="Ras_like_GTPase"/>
    <property type="match status" value="1"/>
</dbReference>
<dbReference type="OrthoDB" id="8954335at2759"/>
<evidence type="ECO:0000313" key="1">
    <source>
        <dbReference type="EMBL" id="CAH0025886.1"/>
    </source>
</evidence>
<dbReference type="Gene3D" id="3.40.50.300">
    <property type="entry name" value="P-loop containing nucleotide triphosphate hydrolases"/>
    <property type="match status" value="1"/>
</dbReference>
<accession>A0A9N9YPF6</accession>
<sequence length="595" mass="68512">MANNLFHHELPDNQTETRVKANGDATNTRRWKWSANVVLIGTSQSGKSTLINRFMTLAVGPHPLPDPARIGGGGLSCTTDPFLYELDVPMTEFILVDGLKDSLVDSPDDERHIFDLGLWKRKDLQVRARNSNADIVRLRLLDTPGLDDSEPKKNAKNMEKVLQALNSYAQSTELEKRHISAVIFVVKTGNPFNDSLQKWYHHYQRCMPNLFGSLAVVNTCFRFKDWKTEYKQMAINAITFGAAGSDISSRDKKMKRRREAWAETFKSDPTHFFIDSKPSRDSPFQEYVSVNTIYDILLYLRSQGKMPIENVRLVKLPQMAAIDKKVVEYLAKIQNYWEKERGDLFKSLSNQDRSDARHRKSIIEWENDIKKLDENLRIWDSDVEFDLNTYNPTAVVSTPAKIWKFLTFSGHESTVEIREQIFPFWVDAPNNSDTTWVSKRDASQPGEAWKGQYKSKWQKTPRASLRSYTTNRKKYAQEIKDAMSRRIELNNGINETRDIIKASRALSSQSQGGTEENPRVTQLTELLAQSERLIRLLQEEEVPMTRGFSQSDIRRYGKSIDKICYSDVLELIEEHQIDLKPAFDYAVSCIKRSST</sequence>